<sequence length="301" mass="33880">MPRLSPASAKAIDRLRSYKSPDTVWPVMPLSRKAAVLLLLFADPNGELRVVITMRANTLSSYSGQAALPGGKAEEGETAFECARREASEEIGLPRRASALPRPFRVEHLCEMATNLSKNALVVRPCIAFLHSYDPETGEDANVAEKLLPRLDAREVAAVFSAPFRNFLYMEDLPNQPNLPGKPSDWYKGSWTDWHESRWRMHNFFVPITNQIVSKPKRNEDQKAVASHLDKYSRYRVFGMTARILVDAARNAYDQEPTFEHNSHFGDEEMIVRLKAAGFLGEIRKPGAELTKQDLIKAANL</sequence>
<accession>A0A0D2GQZ8</accession>
<keyword evidence="9" id="KW-1185">Reference proteome</keyword>
<dbReference type="InterPro" id="IPR015797">
    <property type="entry name" value="NUDIX_hydrolase-like_dom_sf"/>
</dbReference>
<dbReference type="AlphaFoldDB" id="A0A0D2GQZ8"/>
<dbReference type="STRING" id="1442368.A0A0D2GQZ8"/>
<comment type="cofactor">
    <cofactor evidence="2">
        <name>Mg(2+)</name>
        <dbReference type="ChEBI" id="CHEBI:18420"/>
    </cofactor>
</comment>
<dbReference type="Proteomes" id="UP000053029">
    <property type="component" value="Unassembled WGS sequence"/>
</dbReference>
<dbReference type="FunFam" id="3.90.79.10:FF:000053">
    <property type="entry name" value="Coenzyme A diphosphatase"/>
    <property type="match status" value="1"/>
</dbReference>
<dbReference type="PANTHER" id="PTHR12992:SF24">
    <property type="entry name" value="PEROXISOMAL COENZYME A DIPHOSPHATASE NUDT7"/>
    <property type="match status" value="1"/>
</dbReference>
<keyword evidence="5" id="KW-0460">Magnesium</keyword>
<dbReference type="EMBL" id="KN846971">
    <property type="protein sequence ID" value="KIW80985.1"/>
    <property type="molecule type" value="Genomic_DNA"/>
</dbReference>
<gene>
    <name evidence="8" type="ORF">Z517_04008</name>
</gene>
<organism evidence="8 9">
    <name type="scientific">Fonsecaea pedrosoi CBS 271.37</name>
    <dbReference type="NCBI Taxonomy" id="1442368"/>
    <lineage>
        <taxon>Eukaryota</taxon>
        <taxon>Fungi</taxon>
        <taxon>Dikarya</taxon>
        <taxon>Ascomycota</taxon>
        <taxon>Pezizomycotina</taxon>
        <taxon>Eurotiomycetes</taxon>
        <taxon>Chaetothyriomycetidae</taxon>
        <taxon>Chaetothyriales</taxon>
        <taxon>Herpotrichiellaceae</taxon>
        <taxon>Fonsecaea</taxon>
    </lineage>
</organism>
<dbReference type="PANTHER" id="PTHR12992">
    <property type="entry name" value="NUDIX HYDROLASE"/>
    <property type="match status" value="1"/>
</dbReference>
<dbReference type="RefSeq" id="XP_013284793.1">
    <property type="nucleotide sequence ID" value="XM_013429339.1"/>
</dbReference>
<evidence type="ECO:0000256" key="4">
    <source>
        <dbReference type="ARBA" id="ARBA00022801"/>
    </source>
</evidence>
<dbReference type="InterPro" id="IPR020084">
    <property type="entry name" value="NUDIX_hydrolase_CS"/>
</dbReference>
<dbReference type="PROSITE" id="PS00893">
    <property type="entry name" value="NUDIX_BOX"/>
    <property type="match status" value="1"/>
</dbReference>
<dbReference type="InterPro" id="IPR045121">
    <property type="entry name" value="CoAse"/>
</dbReference>
<comment type="cofactor">
    <cofactor evidence="1">
        <name>Mn(2+)</name>
        <dbReference type="ChEBI" id="CHEBI:29035"/>
    </cofactor>
</comment>
<dbReference type="OrthoDB" id="206213at2759"/>
<proteinExistence type="predicted"/>
<evidence type="ECO:0000256" key="1">
    <source>
        <dbReference type="ARBA" id="ARBA00001936"/>
    </source>
</evidence>
<reference evidence="8 9" key="1">
    <citation type="submission" date="2015-01" db="EMBL/GenBank/DDBJ databases">
        <title>The Genome Sequence of Fonsecaea pedrosoi CBS 271.37.</title>
        <authorList>
            <consortium name="The Broad Institute Genomics Platform"/>
            <person name="Cuomo C."/>
            <person name="de Hoog S."/>
            <person name="Gorbushina A."/>
            <person name="Stielow B."/>
            <person name="Teixiera M."/>
            <person name="Abouelleil A."/>
            <person name="Chapman S.B."/>
            <person name="Priest M."/>
            <person name="Young S.K."/>
            <person name="Wortman J."/>
            <person name="Nusbaum C."/>
            <person name="Birren B."/>
        </authorList>
    </citation>
    <scope>NUCLEOTIDE SEQUENCE [LARGE SCALE GENOMIC DNA]</scope>
    <source>
        <strain evidence="8 9">CBS 271.37</strain>
    </source>
</reference>
<protein>
    <recommendedName>
        <fullName evidence="7">Nudix hydrolase domain-containing protein</fullName>
    </recommendedName>
</protein>
<dbReference type="GO" id="GO:0010945">
    <property type="term" value="F:coenzyme A diphosphatase activity"/>
    <property type="evidence" value="ECO:0007669"/>
    <property type="project" value="InterPro"/>
</dbReference>
<keyword evidence="3" id="KW-0479">Metal-binding</keyword>
<keyword evidence="4" id="KW-0378">Hydrolase</keyword>
<keyword evidence="6" id="KW-0464">Manganese</keyword>
<dbReference type="GO" id="GO:0046872">
    <property type="term" value="F:metal ion binding"/>
    <property type="evidence" value="ECO:0007669"/>
    <property type="project" value="UniProtKB-KW"/>
</dbReference>
<evidence type="ECO:0000259" key="7">
    <source>
        <dbReference type="PROSITE" id="PS51462"/>
    </source>
</evidence>
<dbReference type="Gene3D" id="3.90.79.10">
    <property type="entry name" value="Nucleoside Triphosphate Pyrophosphohydrolase"/>
    <property type="match status" value="1"/>
</dbReference>
<feature type="domain" description="Nudix hydrolase" evidence="7">
    <location>
        <begin position="31"/>
        <end position="172"/>
    </location>
</feature>
<evidence type="ECO:0000256" key="2">
    <source>
        <dbReference type="ARBA" id="ARBA00001946"/>
    </source>
</evidence>
<dbReference type="CDD" id="cd03426">
    <property type="entry name" value="NUDIX_CoAse_Nudt7"/>
    <property type="match status" value="1"/>
</dbReference>
<evidence type="ECO:0000256" key="5">
    <source>
        <dbReference type="ARBA" id="ARBA00022842"/>
    </source>
</evidence>
<evidence type="ECO:0000313" key="9">
    <source>
        <dbReference type="Proteomes" id="UP000053029"/>
    </source>
</evidence>
<dbReference type="PROSITE" id="PS51462">
    <property type="entry name" value="NUDIX"/>
    <property type="match status" value="1"/>
</dbReference>
<dbReference type="Pfam" id="PF00293">
    <property type="entry name" value="NUDIX"/>
    <property type="match status" value="1"/>
</dbReference>
<name>A0A0D2GQZ8_9EURO</name>
<dbReference type="InterPro" id="IPR000086">
    <property type="entry name" value="NUDIX_hydrolase_dom"/>
</dbReference>
<dbReference type="SUPFAM" id="SSF55811">
    <property type="entry name" value="Nudix"/>
    <property type="match status" value="1"/>
</dbReference>
<evidence type="ECO:0000313" key="8">
    <source>
        <dbReference type="EMBL" id="KIW80985.1"/>
    </source>
</evidence>
<dbReference type="HOGENOM" id="CLU_040940_1_0_1"/>
<evidence type="ECO:0000256" key="3">
    <source>
        <dbReference type="ARBA" id="ARBA00022723"/>
    </source>
</evidence>
<evidence type="ECO:0000256" key="6">
    <source>
        <dbReference type="ARBA" id="ARBA00023211"/>
    </source>
</evidence>
<dbReference type="GeneID" id="25303498"/>
<dbReference type="GO" id="GO:0015938">
    <property type="term" value="P:coenzyme A catabolic process"/>
    <property type="evidence" value="ECO:0007669"/>
    <property type="project" value="TreeGrafter"/>
</dbReference>
<dbReference type="VEuPathDB" id="FungiDB:Z517_04008"/>